<evidence type="ECO:0000313" key="4">
    <source>
        <dbReference type="EMBL" id="CAA2999325.1"/>
    </source>
</evidence>
<dbReference type="Gene3D" id="1.25.40.10">
    <property type="entry name" value="Tetratricopeptide repeat domain"/>
    <property type="match status" value="3"/>
</dbReference>
<accession>A0A8S0T300</accession>
<reference evidence="4 5" key="1">
    <citation type="submission" date="2019-12" db="EMBL/GenBank/DDBJ databases">
        <authorList>
            <person name="Alioto T."/>
            <person name="Alioto T."/>
            <person name="Gomez Garrido J."/>
        </authorList>
    </citation>
    <scope>NUCLEOTIDE SEQUENCE [LARGE SCALE GENOMIC DNA]</scope>
</reference>
<gene>
    <name evidence="4" type="ORF">OLEA9_A088082</name>
</gene>
<protein>
    <recommendedName>
        <fullName evidence="6">Pentatricopeptide repeat-containing protein</fullName>
    </recommendedName>
</protein>
<feature type="region of interest" description="Disordered" evidence="3">
    <location>
        <begin position="37"/>
        <end position="71"/>
    </location>
</feature>
<feature type="compositionally biased region" description="Polar residues" evidence="3">
    <location>
        <begin position="37"/>
        <end position="46"/>
    </location>
</feature>
<dbReference type="OrthoDB" id="1893323at2759"/>
<dbReference type="PANTHER" id="PTHR47926:SF361">
    <property type="entry name" value="PENTACOTRIPEPTIDE-REPEAT REGION OF PRORP DOMAIN-CONTAINING PROTEIN"/>
    <property type="match status" value="1"/>
</dbReference>
<dbReference type="GO" id="GO:0003723">
    <property type="term" value="F:RNA binding"/>
    <property type="evidence" value="ECO:0007669"/>
    <property type="project" value="InterPro"/>
</dbReference>
<feature type="repeat" description="PPR" evidence="2">
    <location>
        <begin position="92"/>
        <end position="126"/>
    </location>
</feature>
<dbReference type="AlphaFoldDB" id="A0A8S0T300"/>
<sequence>MELTALHPKAPTYHVNTYPKKQKNYIQHKNINLINHQSNPPTQIQQPLHRPKSIPPKPVIEVKPQPTKSNPKITTTTSDILYLMDSLNLPISLDIYMSLIKECTKIGDPLKALELYLHMRKSGVCLNFTLANRLLLMFVCCGCFENANRLFDQMPVRNFNSWAVMIAGYVENGNHGEAIGLFIEMLCEEQFRDPYDDKIKFAVSGIFVRVLKACVNTMDLELGMQIHGWLLKMGLSRNAMLTSFLINFYGKCKFSVGAEICFDRVYSRNTAVWTARIANFCHEDDYEGAVNIFREMGREGVRKNSYTFSSILKACGQMGDGGYCGRQVHANVIKVGAEFNNYVQCALIDVYGRCGFVKDATRAFEVSEDARTDACWNALLTTFIQHGFCIEAIKLLYQMKAAGVVPPESLFNEVRSICGSRILEKD</sequence>
<evidence type="ECO:0000313" key="5">
    <source>
        <dbReference type="Proteomes" id="UP000594638"/>
    </source>
</evidence>
<dbReference type="InterPro" id="IPR046960">
    <property type="entry name" value="PPR_At4g14850-like_plant"/>
</dbReference>
<evidence type="ECO:0000256" key="1">
    <source>
        <dbReference type="ARBA" id="ARBA00022737"/>
    </source>
</evidence>
<dbReference type="Proteomes" id="UP000594638">
    <property type="component" value="Unassembled WGS sequence"/>
</dbReference>
<evidence type="ECO:0000256" key="2">
    <source>
        <dbReference type="PROSITE-ProRule" id="PRU00708"/>
    </source>
</evidence>
<keyword evidence="5" id="KW-1185">Reference proteome</keyword>
<organism evidence="4 5">
    <name type="scientific">Olea europaea subsp. europaea</name>
    <dbReference type="NCBI Taxonomy" id="158383"/>
    <lineage>
        <taxon>Eukaryota</taxon>
        <taxon>Viridiplantae</taxon>
        <taxon>Streptophyta</taxon>
        <taxon>Embryophyta</taxon>
        <taxon>Tracheophyta</taxon>
        <taxon>Spermatophyta</taxon>
        <taxon>Magnoliopsida</taxon>
        <taxon>eudicotyledons</taxon>
        <taxon>Gunneridae</taxon>
        <taxon>Pentapetalae</taxon>
        <taxon>asterids</taxon>
        <taxon>lamiids</taxon>
        <taxon>Lamiales</taxon>
        <taxon>Oleaceae</taxon>
        <taxon>Oleeae</taxon>
        <taxon>Olea</taxon>
    </lineage>
</organism>
<feature type="repeat" description="PPR" evidence="2">
    <location>
        <begin position="372"/>
        <end position="406"/>
    </location>
</feature>
<comment type="caution">
    <text evidence="4">The sequence shown here is derived from an EMBL/GenBank/DDBJ whole genome shotgun (WGS) entry which is preliminary data.</text>
</comment>
<name>A0A8S0T300_OLEEU</name>
<dbReference type="InterPro" id="IPR002885">
    <property type="entry name" value="PPR_rpt"/>
</dbReference>
<evidence type="ECO:0000256" key="3">
    <source>
        <dbReference type="SAM" id="MobiDB-lite"/>
    </source>
</evidence>
<dbReference type="GO" id="GO:0009451">
    <property type="term" value="P:RNA modification"/>
    <property type="evidence" value="ECO:0007669"/>
    <property type="project" value="InterPro"/>
</dbReference>
<dbReference type="PANTHER" id="PTHR47926">
    <property type="entry name" value="PENTATRICOPEPTIDE REPEAT-CONTAINING PROTEIN"/>
    <property type="match status" value="1"/>
</dbReference>
<dbReference type="EMBL" id="CACTIH010005628">
    <property type="protein sequence ID" value="CAA2999325.1"/>
    <property type="molecule type" value="Genomic_DNA"/>
</dbReference>
<dbReference type="InterPro" id="IPR011990">
    <property type="entry name" value="TPR-like_helical_dom_sf"/>
</dbReference>
<dbReference type="Pfam" id="PF01535">
    <property type="entry name" value="PPR"/>
    <property type="match status" value="3"/>
</dbReference>
<dbReference type="NCBIfam" id="TIGR00756">
    <property type="entry name" value="PPR"/>
    <property type="match status" value="3"/>
</dbReference>
<dbReference type="Pfam" id="PF13041">
    <property type="entry name" value="PPR_2"/>
    <property type="match status" value="1"/>
</dbReference>
<feature type="repeat" description="PPR" evidence="2">
    <location>
        <begin position="269"/>
        <end position="303"/>
    </location>
</feature>
<proteinExistence type="predicted"/>
<dbReference type="FunFam" id="1.25.40.10:FF:000285">
    <property type="entry name" value="Pentatricopeptide repeat-containing protein, chloroplastic"/>
    <property type="match status" value="1"/>
</dbReference>
<keyword evidence="1" id="KW-0677">Repeat</keyword>
<dbReference type="PROSITE" id="PS51375">
    <property type="entry name" value="PPR"/>
    <property type="match status" value="3"/>
</dbReference>
<dbReference type="Gramene" id="OE9A088082T1">
    <property type="protein sequence ID" value="OE9A088082C1"/>
    <property type="gene ID" value="OE9A088082"/>
</dbReference>
<evidence type="ECO:0008006" key="6">
    <source>
        <dbReference type="Google" id="ProtNLM"/>
    </source>
</evidence>